<name>A0AAV9V8K0_9PEZI</name>
<reference evidence="3 4" key="1">
    <citation type="submission" date="2019-10" db="EMBL/GenBank/DDBJ databases">
        <authorList>
            <person name="Palmer J.M."/>
        </authorList>
    </citation>
    <scope>NUCLEOTIDE SEQUENCE [LARGE SCALE GENOMIC DNA]</scope>
    <source>
        <strain evidence="3 4">TWF696</strain>
    </source>
</reference>
<proteinExistence type="predicted"/>
<keyword evidence="2" id="KW-0732">Signal</keyword>
<feature type="chain" id="PRO_5043866528" evidence="2">
    <location>
        <begin position="31"/>
        <end position="294"/>
    </location>
</feature>
<protein>
    <submittedName>
        <fullName evidence="3">Uncharacterized protein</fullName>
    </submittedName>
</protein>
<evidence type="ECO:0000313" key="4">
    <source>
        <dbReference type="Proteomes" id="UP001375240"/>
    </source>
</evidence>
<feature type="signal peptide" evidence="2">
    <location>
        <begin position="1"/>
        <end position="30"/>
    </location>
</feature>
<organism evidence="3 4">
    <name type="scientific">Orbilia brochopaga</name>
    <dbReference type="NCBI Taxonomy" id="3140254"/>
    <lineage>
        <taxon>Eukaryota</taxon>
        <taxon>Fungi</taxon>
        <taxon>Dikarya</taxon>
        <taxon>Ascomycota</taxon>
        <taxon>Pezizomycotina</taxon>
        <taxon>Orbiliomycetes</taxon>
        <taxon>Orbiliales</taxon>
        <taxon>Orbiliaceae</taxon>
        <taxon>Orbilia</taxon>
    </lineage>
</organism>
<evidence type="ECO:0000256" key="1">
    <source>
        <dbReference type="SAM" id="MobiDB-lite"/>
    </source>
</evidence>
<accession>A0AAV9V8K0</accession>
<feature type="compositionally biased region" description="Polar residues" evidence="1">
    <location>
        <begin position="42"/>
        <end position="58"/>
    </location>
</feature>
<gene>
    <name evidence="3" type="ORF">TWF696_004637</name>
</gene>
<dbReference type="EMBL" id="JAVHNQ010000002">
    <property type="protein sequence ID" value="KAK6355538.1"/>
    <property type="molecule type" value="Genomic_DNA"/>
</dbReference>
<dbReference type="AlphaFoldDB" id="A0AAV9V8K0"/>
<dbReference type="Proteomes" id="UP001375240">
    <property type="component" value="Unassembled WGS sequence"/>
</dbReference>
<keyword evidence="4" id="KW-1185">Reference proteome</keyword>
<evidence type="ECO:0000313" key="3">
    <source>
        <dbReference type="EMBL" id="KAK6355538.1"/>
    </source>
</evidence>
<sequence length="294" mass="33190">MRQINPLRCICWALVAVTIFDLAAMKAVDADGRHKDLWSASNQGKTSVLNPTSLTPTKTELDKRAGEVPGPEWFYSRGPWKRCHRKEFVYNLAPQKFESHGIDVDDFPDWKGGFADREAAYRAIGFAQDRCRKCQCDKDGRLIPKNHVRGARVRACRSVHAANMCMVIFGCYCYVELGQPQPTATGLSISDYQKALDSIPDVFKFQHKYYKWVHGLGDNPGDSITFSDTRTRVAGTAEPYYVEGPSIGNTWDWLRNMRGGFSGSGMVFKREMIRSGEETQNRADDKAGAAWFEH</sequence>
<feature type="region of interest" description="Disordered" evidence="1">
    <location>
        <begin position="42"/>
        <end position="64"/>
    </location>
</feature>
<evidence type="ECO:0000256" key="2">
    <source>
        <dbReference type="SAM" id="SignalP"/>
    </source>
</evidence>
<comment type="caution">
    <text evidence="3">The sequence shown here is derived from an EMBL/GenBank/DDBJ whole genome shotgun (WGS) entry which is preliminary data.</text>
</comment>